<dbReference type="OrthoDB" id="7054914at2"/>
<dbReference type="Proteomes" id="UP000245020">
    <property type="component" value="Unassembled WGS sequence"/>
</dbReference>
<evidence type="ECO:0000256" key="10">
    <source>
        <dbReference type="SAM" id="MobiDB-lite"/>
    </source>
</evidence>
<dbReference type="Pfam" id="PF04354">
    <property type="entry name" value="ZipA_C"/>
    <property type="match status" value="1"/>
</dbReference>
<dbReference type="GO" id="GO:0000917">
    <property type="term" value="P:division septum assembly"/>
    <property type="evidence" value="ECO:0007669"/>
    <property type="project" value="TreeGrafter"/>
</dbReference>
<dbReference type="SMART" id="SM00771">
    <property type="entry name" value="ZipA_C"/>
    <property type="match status" value="1"/>
</dbReference>
<dbReference type="InterPro" id="IPR011919">
    <property type="entry name" value="Cell_div_ZipA"/>
</dbReference>
<evidence type="ECO:0000256" key="6">
    <source>
        <dbReference type="ARBA" id="ARBA00023136"/>
    </source>
</evidence>
<keyword evidence="5 11" id="KW-1133">Transmembrane helix</keyword>
<evidence type="ECO:0000256" key="3">
    <source>
        <dbReference type="ARBA" id="ARBA00022618"/>
    </source>
</evidence>
<dbReference type="GO" id="GO:0005886">
    <property type="term" value="C:plasma membrane"/>
    <property type="evidence" value="ECO:0007669"/>
    <property type="project" value="UniProtKB-SubCell"/>
</dbReference>
<keyword evidence="4 9" id="KW-0812">Transmembrane</keyword>
<dbReference type="AlphaFoldDB" id="A0A2U2AGG0"/>
<evidence type="ECO:0000256" key="4">
    <source>
        <dbReference type="ARBA" id="ARBA00022692"/>
    </source>
</evidence>
<keyword evidence="1 9" id="KW-1003">Cell membrane</keyword>
<feature type="compositionally biased region" description="Basic and acidic residues" evidence="10">
    <location>
        <begin position="86"/>
        <end position="103"/>
    </location>
</feature>
<dbReference type="InterPro" id="IPR007449">
    <property type="entry name" value="ZipA_FtsZ-bd_C"/>
</dbReference>
<keyword evidence="6 9" id="KW-0472">Membrane</keyword>
<dbReference type="RefSeq" id="WP_109188371.1">
    <property type="nucleotide sequence ID" value="NZ_BMYA01000001.1"/>
</dbReference>
<sequence length="350" mass="39390">MTMLYILIILFLIVGVILWMRLERRNNTQEEVADKVEPDLNSMFADGAEANVQSGNADQQKEAVDQSTFSGLGEIQHEDLAYYPKEEKVTEERSIKNDNEPPKKLNSADLLKRPSKTAEPTIATSTMTEPRTTDSSIKEPTLTADNALDEETIEDILLDDNEQEEKGFWQKIGGFFRNKRPEIEVFSDDGNLMRPASVDTVALILSAAPEQPFTFKEVLSVAHELDLRVENGGFIQLLTTTHYGDEPMYSIAHLLGDGTFDENLVRHHLDDTTPGLIFFSKIPGPDPDISTIEQLLAGIHHFHSTLGGTILDAQQRPMSNDDLIALFHKINKIDSEEWERAYEAYEARKS</sequence>
<dbReference type="Gene3D" id="3.30.1400.10">
    <property type="entry name" value="ZipA, C-terminal FtsZ-binding domain"/>
    <property type="match status" value="1"/>
</dbReference>
<feature type="domain" description="ZipA C-terminal FtsZ-binding" evidence="12">
    <location>
        <begin position="197"/>
        <end position="330"/>
    </location>
</feature>
<feature type="region of interest" description="Disordered" evidence="10">
    <location>
        <begin position="86"/>
        <end position="146"/>
    </location>
</feature>
<comment type="similarity">
    <text evidence="8">Belongs to the ZipA family.</text>
</comment>
<name>A0A2U2AGG0_9GAMM</name>
<dbReference type="InterPro" id="IPR036765">
    <property type="entry name" value="ZipA_FtsZ-bd_C_sf"/>
</dbReference>
<dbReference type="GO" id="GO:0032153">
    <property type="term" value="C:cell division site"/>
    <property type="evidence" value="ECO:0007669"/>
    <property type="project" value="TreeGrafter"/>
</dbReference>
<dbReference type="PANTHER" id="PTHR38685:SF1">
    <property type="entry name" value="CELL DIVISION PROTEIN ZIPA"/>
    <property type="match status" value="1"/>
</dbReference>
<evidence type="ECO:0000259" key="12">
    <source>
        <dbReference type="SMART" id="SM00771"/>
    </source>
</evidence>
<evidence type="ECO:0000313" key="13">
    <source>
        <dbReference type="EMBL" id="PWD81741.1"/>
    </source>
</evidence>
<dbReference type="EMBL" id="QEWQ01000001">
    <property type="protein sequence ID" value="PWD81741.1"/>
    <property type="molecule type" value="Genomic_DNA"/>
</dbReference>
<evidence type="ECO:0000256" key="11">
    <source>
        <dbReference type="SAM" id="Phobius"/>
    </source>
</evidence>
<keyword evidence="3 8" id="KW-0132">Cell division</keyword>
<evidence type="ECO:0000256" key="8">
    <source>
        <dbReference type="RuleBase" id="RU003612"/>
    </source>
</evidence>
<gene>
    <name evidence="13" type="ORF">DC083_00665</name>
</gene>
<proteinExistence type="inferred from homology"/>
<keyword evidence="14" id="KW-1185">Reference proteome</keyword>
<evidence type="ECO:0000256" key="7">
    <source>
        <dbReference type="ARBA" id="ARBA00023306"/>
    </source>
</evidence>
<comment type="function">
    <text evidence="8">Essential cell division protein that stabilizes the FtsZ protofilaments by cross-linking them and that serves as a cytoplasmic membrane anchor for the Z ring. Also required for the recruitment to the septal ring of downstream cell division proteins.</text>
</comment>
<evidence type="ECO:0000256" key="5">
    <source>
        <dbReference type="ARBA" id="ARBA00022989"/>
    </source>
</evidence>
<comment type="caution">
    <text evidence="13">The sequence shown here is derived from an EMBL/GenBank/DDBJ whole genome shotgun (WGS) entry which is preliminary data.</text>
</comment>
<organism evidence="13 14">
    <name type="scientific">Ignatzschineria ureiclastica</name>
    <dbReference type="NCBI Taxonomy" id="472582"/>
    <lineage>
        <taxon>Bacteria</taxon>
        <taxon>Pseudomonadati</taxon>
        <taxon>Pseudomonadota</taxon>
        <taxon>Gammaproteobacteria</taxon>
        <taxon>Cardiobacteriales</taxon>
        <taxon>Ignatzschineriaceae</taxon>
        <taxon>Ignatzschineria</taxon>
    </lineage>
</organism>
<reference evidence="14" key="1">
    <citation type="submission" date="2018-05" db="EMBL/GenBank/DDBJ databases">
        <title>Ignatzschineria dubaiensis sp. nov., isolated from necrotic foot tissues of dromedaries (Camelus dromedarius) and associated maggots in Dubai, United Arab Emirates.</title>
        <authorList>
            <person name="Tsang C.C."/>
            <person name="Tang J.Y.M."/>
            <person name="Fong J.Y.H."/>
            <person name="Kinne J."/>
            <person name="Lee H.H."/>
            <person name="Joseph M."/>
            <person name="Jose S."/>
            <person name="Schuster R.K."/>
            <person name="Tang Y."/>
            <person name="Sivakumar S."/>
            <person name="Chen J.H.K."/>
            <person name="Teng J.L.L."/>
            <person name="Lau S.K.P."/>
            <person name="Wernery U."/>
            <person name="Woo P.C.Y."/>
        </authorList>
    </citation>
    <scope>NUCLEOTIDE SEQUENCE [LARGE SCALE GENOMIC DNA]</scope>
    <source>
        <strain evidence="14">KCTC 22644</strain>
    </source>
</reference>
<evidence type="ECO:0000256" key="9">
    <source>
        <dbReference type="RuleBase" id="RU003613"/>
    </source>
</evidence>
<evidence type="ECO:0000256" key="1">
    <source>
        <dbReference type="ARBA" id="ARBA00022475"/>
    </source>
</evidence>
<protein>
    <recommendedName>
        <fullName evidence="8">Cell division protein ZipA</fullName>
    </recommendedName>
</protein>
<feature type="compositionally biased region" description="Polar residues" evidence="10">
    <location>
        <begin position="122"/>
        <end position="135"/>
    </location>
</feature>
<keyword evidence="2 9" id="KW-0997">Cell inner membrane</keyword>
<keyword evidence="7 8" id="KW-0131">Cell cycle</keyword>
<comment type="subcellular location">
    <subcellularLocation>
        <location evidence="9">Cell inner membrane</location>
        <topology evidence="9">Single-pass type I membrane protein</topology>
    </subcellularLocation>
</comment>
<dbReference type="PANTHER" id="PTHR38685">
    <property type="entry name" value="CELL DIVISION PROTEIN ZIPA"/>
    <property type="match status" value="1"/>
</dbReference>
<dbReference type="SUPFAM" id="SSF64383">
    <property type="entry name" value="Cell-division protein ZipA, C-terminal domain"/>
    <property type="match status" value="1"/>
</dbReference>
<evidence type="ECO:0000313" key="14">
    <source>
        <dbReference type="Proteomes" id="UP000245020"/>
    </source>
</evidence>
<accession>A0A2U2AGG0</accession>
<feature type="transmembrane region" description="Helical" evidence="11">
    <location>
        <begin position="6"/>
        <end position="22"/>
    </location>
</feature>
<evidence type="ECO:0000256" key="2">
    <source>
        <dbReference type="ARBA" id="ARBA00022519"/>
    </source>
</evidence>